<gene>
    <name evidence="1" type="ORF">MNB_SV-15-1180</name>
</gene>
<name>A0A1W1ELA8_9ZZZZ</name>
<accession>A0A1W1ELA8</accession>
<proteinExistence type="predicted"/>
<dbReference type="AlphaFoldDB" id="A0A1W1ELA8"/>
<protein>
    <recommendedName>
        <fullName evidence="2">Co-chaperone DjlA N-terminal domain-containing protein</fullName>
    </recommendedName>
</protein>
<evidence type="ECO:0008006" key="2">
    <source>
        <dbReference type="Google" id="ProtNLM"/>
    </source>
</evidence>
<dbReference type="EMBL" id="FRYL01000045">
    <property type="protein sequence ID" value="SHO81634.1"/>
    <property type="molecule type" value="Genomic_DNA"/>
</dbReference>
<sequence>MEMKIKKSVAVLLAHIIKLDNRDIEKETPLFCKLMKQDFGCDRGEGKEFLYKIIKEDYNIDEHVKFIRDVLADDNYTKYEILKQLNRIIYSDNIEDNDYKEFEKIKNILFSKNYK</sequence>
<evidence type="ECO:0000313" key="1">
    <source>
        <dbReference type="EMBL" id="SHO81634.1"/>
    </source>
</evidence>
<organism evidence="1">
    <name type="scientific">hydrothermal vent metagenome</name>
    <dbReference type="NCBI Taxonomy" id="652676"/>
    <lineage>
        <taxon>unclassified sequences</taxon>
        <taxon>metagenomes</taxon>
        <taxon>ecological metagenomes</taxon>
    </lineage>
</organism>
<reference evidence="1" key="1">
    <citation type="submission" date="2016-10" db="EMBL/GenBank/DDBJ databases">
        <authorList>
            <person name="de Groot N.N."/>
        </authorList>
    </citation>
    <scope>NUCLEOTIDE SEQUENCE</scope>
</reference>